<feature type="domain" description="BIG2" evidence="7">
    <location>
        <begin position="3138"/>
        <end position="3219"/>
    </location>
</feature>
<dbReference type="InterPro" id="IPR003343">
    <property type="entry name" value="Big_2"/>
</dbReference>
<dbReference type="InterPro" id="IPR007280">
    <property type="entry name" value="Peptidase_C_arc/bac"/>
</dbReference>
<evidence type="ECO:0000256" key="1">
    <source>
        <dbReference type="ARBA" id="ARBA00022729"/>
    </source>
</evidence>
<feature type="domain" description="BIG2" evidence="7">
    <location>
        <begin position="3051"/>
        <end position="3132"/>
    </location>
</feature>
<evidence type="ECO:0000256" key="3">
    <source>
        <dbReference type="ARBA" id="ARBA00022837"/>
    </source>
</evidence>
<dbReference type="Gene3D" id="2.60.40.1080">
    <property type="match status" value="2"/>
</dbReference>
<keyword evidence="3" id="KW-0106">Calcium</keyword>
<dbReference type="Proteomes" id="UP000324233">
    <property type="component" value="Chromosome"/>
</dbReference>
<evidence type="ECO:0000256" key="4">
    <source>
        <dbReference type="ARBA" id="ARBA00023065"/>
    </source>
</evidence>
<dbReference type="InterPro" id="IPR051171">
    <property type="entry name" value="CaCA"/>
</dbReference>
<protein>
    <submittedName>
        <fullName evidence="8">Calx-beta domain protein</fullName>
    </submittedName>
</protein>
<dbReference type="GO" id="GO:0007154">
    <property type="term" value="P:cell communication"/>
    <property type="evidence" value="ECO:0007669"/>
    <property type="project" value="InterPro"/>
</dbReference>
<accession>A0A5B9VTV7</accession>
<feature type="region of interest" description="Disordered" evidence="5">
    <location>
        <begin position="949"/>
        <end position="973"/>
    </location>
</feature>
<dbReference type="PROSITE" id="PS00018">
    <property type="entry name" value="EF_HAND_1"/>
    <property type="match status" value="1"/>
</dbReference>
<dbReference type="Gene3D" id="2.60.40.2030">
    <property type="match status" value="5"/>
</dbReference>
<dbReference type="GO" id="GO:0000272">
    <property type="term" value="P:polysaccharide catabolic process"/>
    <property type="evidence" value="ECO:0007669"/>
    <property type="project" value="InterPro"/>
</dbReference>
<gene>
    <name evidence="8" type="ORF">OJF2_00190</name>
</gene>
<dbReference type="InterPro" id="IPR038081">
    <property type="entry name" value="CalX-like_sf"/>
</dbReference>
<feature type="domain" description="Calx-beta" evidence="6">
    <location>
        <begin position="2057"/>
        <end position="2162"/>
    </location>
</feature>
<dbReference type="GO" id="GO:0004553">
    <property type="term" value="F:hydrolase activity, hydrolyzing O-glycosyl compounds"/>
    <property type="evidence" value="ECO:0007669"/>
    <property type="project" value="InterPro"/>
</dbReference>
<dbReference type="InterPro" id="IPR003644">
    <property type="entry name" value="Calx_beta"/>
</dbReference>
<reference evidence="8 9" key="1">
    <citation type="submission" date="2019-08" db="EMBL/GenBank/DDBJ databases">
        <title>Deep-cultivation of Planctomycetes and their phenomic and genomic characterization uncovers novel biology.</title>
        <authorList>
            <person name="Wiegand S."/>
            <person name="Jogler M."/>
            <person name="Boedeker C."/>
            <person name="Pinto D."/>
            <person name="Vollmers J."/>
            <person name="Rivas-Marin E."/>
            <person name="Kohn T."/>
            <person name="Peeters S.H."/>
            <person name="Heuer A."/>
            <person name="Rast P."/>
            <person name="Oberbeckmann S."/>
            <person name="Bunk B."/>
            <person name="Jeske O."/>
            <person name="Meyerdierks A."/>
            <person name="Storesund J.E."/>
            <person name="Kallscheuer N."/>
            <person name="Luecker S."/>
            <person name="Lage O.M."/>
            <person name="Pohl T."/>
            <person name="Merkel B.J."/>
            <person name="Hornburger P."/>
            <person name="Mueller R.-W."/>
            <person name="Bruemmer F."/>
            <person name="Labrenz M."/>
            <person name="Spormann A.M."/>
            <person name="Op den Camp H."/>
            <person name="Overmann J."/>
            <person name="Amann R."/>
            <person name="Jetten M.S.M."/>
            <person name="Mascher T."/>
            <person name="Medema M.H."/>
            <person name="Devos D.P."/>
            <person name="Kaster A.-K."/>
            <person name="Ovreas L."/>
            <person name="Rohde M."/>
            <person name="Galperin M.Y."/>
            <person name="Jogler C."/>
        </authorList>
    </citation>
    <scope>NUCLEOTIDE SEQUENCE [LARGE SCALE GENOMIC DNA]</scope>
    <source>
        <strain evidence="8 9">OJF2</strain>
    </source>
</reference>
<keyword evidence="4" id="KW-0813">Transport</keyword>
<dbReference type="SUPFAM" id="SSF63446">
    <property type="entry name" value="Type I dockerin domain"/>
    <property type="match status" value="1"/>
</dbReference>
<organism evidence="8 9">
    <name type="scientific">Aquisphaera giovannonii</name>
    <dbReference type="NCBI Taxonomy" id="406548"/>
    <lineage>
        <taxon>Bacteria</taxon>
        <taxon>Pseudomonadati</taxon>
        <taxon>Planctomycetota</taxon>
        <taxon>Planctomycetia</taxon>
        <taxon>Isosphaerales</taxon>
        <taxon>Isosphaeraceae</taxon>
        <taxon>Aquisphaera</taxon>
    </lineage>
</organism>
<dbReference type="InterPro" id="IPR024079">
    <property type="entry name" value="MetalloPept_cat_dom_sf"/>
</dbReference>
<feature type="region of interest" description="Disordered" evidence="5">
    <location>
        <begin position="2911"/>
        <end position="2938"/>
    </location>
</feature>
<dbReference type="PANTHER" id="PTHR11878">
    <property type="entry name" value="SODIUM/CALCIUM EXCHANGER"/>
    <property type="match status" value="1"/>
</dbReference>
<feature type="region of interest" description="Disordered" evidence="5">
    <location>
        <begin position="1"/>
        <end position="33"/>
    </location>
</feature>
<dbReference type="Pfam" id="PF16640">
    <property type="entry name" value="Big_3_5"/>
    <property type="match status" value="1"/>
</dbReference>
<dbReference type="SUPFAM" id="SSF141072">
    <property type="entry name" value="CalX-like"/>
    <property type="match status" value="5"/>
</dbReference>
<feature type="region of interest" description="Disordered" evidence="5">
    <location>
        <begin position="1092"/>
        <end position="1112"/>
    </location>
</feature>
<dbReference type="InterPro" id="IPR036439">
    <property type="entry name" value="Dockerin_dom_sf"/>
</dbReference>
<feature type="domain" description="Calx-beta" evidence="6">
    <location>
        <begin position="2515"/>
        <end position="2614"/>
    </location>
</feature>
<dbReference type="Pfam" id="PF03160">
    <property type="entry name" value="Calx-beta"/>
    <property type="match status" value="2"/>
</dbReference>
<feature type="region of interest" description="Disordered" evidence="5">
    <location>
        <begin position="806"/>
        <end position="826"/>
    </location>
</feature>
<dbReference type="GO" id="GO:0030001">
    <property type="term" value="P:metal ion transport"/>
    <property type="evidence" value="ECO:0007669"/>
    <property type="project" value="TreeGrafter"/>
</dbReference>
<dbReference type="InterPro" id="IPR008964">
    <property type="entry name" value="Invasin/intimin_cell_adhesion"/>
</dbReference>
<feature type="region of interest" description="Disordered" evidence="5">
    <location>
        <begin position="663"/>
        <end position="683"/>
    </location>
</feature>
<evidence type="ECO:0000313" key="8">
    <source>
        <dbReference type="EMBL" id="QEH31554.1"/>
    </source>
</evidence>
<feature type="domain" description="Calx-beta" evidence="6">
    <location>
        <begin position="2402"/>
        <end position="2501"/>
    </location>
</feature>
<dbReference type="InterPro" id="IPR032109">
    <property type="entry name" value="Big_3_5"/>
</dbReference>
<evidence type="ECO:0000313" key="9">
    <source>
        <dbReference type="Proteomes" id="UP000324233"/>
    </source>
</evidence>
<evidence type="ECO:0000259" key="6">
    <source>
        <dbReference type="SMART" id="SM00237"/>
    </source>
</evidence>
<dbReference type="InterPro" id="IPR002105">
    <property type="entry name" value="Dockerin_1_rpt"/>
</dbReference>
<dbReference type="FunFam" id="2.60.40.2030:FF:000017">
    <property type="entry name" value="Adhesion G protein-coupled receptor V1"/>
    <property type="match status" value="1"/>
</dbReference>
<dbReference type="RefSeq" id="WP_148590131.1">
    <property type="nucleotide sequence ID" value="NZ_CP042997.1"/>
</dbReference>
<dbReference type="EMBL" id="CP042997">
    <property type="protein sequence ID" value="QEH31554.1"/>
    <property type="molecule type" value="Genomic_DNA"/>
</dbReference>
<dbReference type="Gene3D" id="2.60.120.380">
    <property type="match status" value="16"/>
</dbReference>
<dbReference type="FunFam" id="2.60.40.1080:FF:000001">
    <property type="entry name" value="Bacterial Ig-like domain, group 2"/>
    <property type="match status" value="1"/>
</dbReference>
<dbReference type="GO" id="GO:0008237">
    <property type="term" value="F:metallopeptidase activity"/>
    <property type="evidence" value="ECO:0007669"/>
    <property type="project" value="InterPro"/>
</dbReference>
<dbReference type="Pfam" id="PF00404">
    <property type="entry name" value="Dockerin_1"/>
    <property type="match status" value="1"/>
</dbReference>
<proteinExistence type="predicted"/>
<evidence type="ECO:0000256" key="5">
    <source>
        <dbReference type="SAM" id="MobiDB-lite"/>
    </source>
</evidence>
<sequence precursor="true">MSQASDWFGREMTDRTEGQLKARRRSRARSAMSEVLEPRTLLSAARAVPAVVAATPSPTIERSEPLRVVLISSAVAQAGQVAGAAGPGVIALTYDAATTSTAGLVGLLEGLSASHGGAPIAQLGIVAHGTEGRVSVGGGDAWDEAGLDRDAAALESLRGLLAPGARLDLYSCSVAAGADGKALVDRLASLTGADVYASDDAVGSGSLGDFTWEYVTHAAPGTADLLPASSLERIPGLKLDDPYEPNNSQAQVNAAPAGGANSPNLGTLSGLKTISGLALEDGVDWYRFQTTGVATTADYVSLTFSHSQGDIDLYVYRSDGATLVNSDTGDNIYYAYDNASISLRGELAGTFYVKVVAHSSSHPTIPTYGLSIHAPTGPADDAYEEDDSKAQADAATPGAANSPNLGTLSGLTSIPGLVLGDAADWYRFQTTGVATTADYVSLTFDHKQGDIDLYVYRSDGATLVNSDTGDNIYYNYDNAQVSLRGELAGTFYVKVVAHGTGAYQPPGIASYGLSIHAPTGPADDAYEEDDSKAQADAATPGAANSPNLGTLSGLTSIPGLVLGDAADWYRFQTTGVATTADYVSLAFDHKQGDIDLYVYRSDGATLVNSDTGDNIYYNYDNAQVSLRGELAGTFYVKVVAHGTGAYQPPGIASYGLSIHAPTGPADDAYEEDDSKAQADAAPAGGTNSPNFGALLGAFSVPNLVLGDAADWYRFQTTGVATTADYVSLTFDHKQGDIDLYVYRSDGATLVNSDTGDNIYYNYDNAQVSLRGELAGTFYVKVVAHGTGAYQPPGIASYGLSIHAPTGPADDAYEEDDSKAQADAAPAGGTNSPNFGALLGAFSVPNLVLGDAADWYRFQTTGVATTADYVSLTFDHKQGDIDLYVYRSDGATLVNSDTGDNIYYNYDNAQVSLRGELAGTFYVKVVAHGTGAYQPPGIASYGLSIHAPTGPADDAYEEDDSKAQADAATPGAANSPNLGTLSGLTSIPGLVLGDAADWYRFQTTGVATTADYVSLAFDHKQGDIDLYVYRSDGATLVNSDTGDNIYYNYDNAQVSLRGELAGTFYVKVVAHGTGAYQPPGIASYGLSIHAPTGPADDAYEEDDSKAQADAAPAGGTNSPNFGALLGAFSVPNLVLGDAADWYRFQTTGIGGVNDAVTLAFDHKQGDIDLYVYRSDGTTLVGSDTGDNIYYNYDNASVSLKSQLPGTYYVKVIAHNTGAYTPPGIANYTLAFSPPAAIGDDAYEENDSKAQVDAATAGAANSPNLGVLTSALTIPHLVMNDAADWFRFQTQGVGTTSNAISITFDKAAGDLDLVLYRSDGTTVVRYADNDYYNGNTGTETISLAGVPSGTYYAKVYPHTAGLGIADYTLTIAAPGATGDDDYEENDGKAQVDAAAAGAANSPSLGVLTSTLTIPGLVMDDAADWFKFQTQGVGTTANSVSISFDKNAGDLDLVLYRSDGTTVVRYADNDYYNGNTGTETISLAGVPAGTYYAVAYPHTQGFGIASYSLTIAAPAATGDDAYEENDSKAQVDAAPAGGTDSPNLGVLTSTVTIPHLVMNDGADWFRFQTQGVGTTANSVGINFDKNAGDLDLVLYRSDGTTVVRSADNDYYNGNAGTETISLAGVPSGTYYARVYPHTAGFGIADYTLTIAAPGATGDDAYEENDSKVDVDSSSVGSDNSPNLGTLVSSVTIPDLVMDDAADWFRFQTAGSGTTSNSIHIDFDKNAGDLDLVLYRADGTTLVSYADNDYYNGNTGSEAISLAGVPSGTYYVKVYPHTAGFGIANYSLTIAAPGATGDDAYEENDSKVQVDAAAAGGANSPNLGVLTSKRTIPHLVMNDAADWFRFETQGVGTASDSVSVSFDKASGDLDLVLLRSDGIAVVRHADNDYYDGNTGTETISLAGVPSGVYYAVAYPHRAGFGIADYALTIAAPGATGDDAYEENDSKVQADAAPAGGTNSPNLGLLTSPLTIPGLVLNDAADWFRFQTDGNGTAADSVSITFDRNAGDLDLALYASNGTTVVRYADNDYYDGNTGTETISLDGVAAGTYYAVAYSHTPGFGIDGYSLHLDPPPPAARPGTLQLSGATYSVGESDGTATITVTRADGSDGAVSIHYATSDGTAKAGSDYTATSGTLNFANGETSKTFTIPITPDFLVEGDEALNIALSSPGGGATLGSPASAVLTIRDDDAYGSFGFSSTSYSVAEGGGSATITVYRTGGTAGAVSVHYATSDGTAKAGQDYTAASGTLSFANGETSKSFTVPITDDSLAEGDESLNLSLSSPAGGASLGGPTTAALTIVDDDVAGTVQFSAASYSVSEGGGTATITVTRSGGTASGVTVHYATSDGTAKAGSDYTASSGTLTFGAGETGKTFTVPITADTLVEGDETLNLTLSSPGGGATLGTPSTAVLTIADDDVAGTVQFSSAAYSRAEGGGTATITVTRSGGAASGVTVHYATSDGTAKAGQDYTAASGTLTFAANETTKTFAVPITDDSLVEGNETVNLTLSSASGGATLGTPSAAVLTIVDDDVAGTLQFSSSSYSLAEGGGAATITVTRSGGSAGGVTVHYATADGTATAGSDYTAASGTLAFAAGETSKTFTVAVLDDHVTEGNETVTLTLSSPTGGATLGGPSAATLTILDDDDDAYEPNNSKAQVDSASPGGLDSPNLGVLTSALTIPNLVMNDGADWFRFETKGVGAVADSVSVTFDPAAGDLDLVLYRADGTTVARAAANDYGVGNQSPETIGLAGLPSGVYYAVVTPHDPLGSNPNYTLRIVPPAATGDDAYEENDGKAQVDAASPGAADSPNLGVLTSTTTIPKLVMDDGADWFKFQTLGVGTVDDRISLAFDPAAGDVDLVLYRADGTTVVRAADNDYDDGNTGQESISLAGVPSGTYYALVTPHAPGFGIDRYDLEIDAPGATGDDAYEENDSKAQADAASPGAANSPNFGTVDTLKSVLGLVMNDGADWFRFQTAEKGTVGNAVTITFDPAAGDMDLYVYAADGTTLVSAGDNDHDRGNGGIEAASLDGLPAGTYYAVVVPHASGFGIDRYDLEIAPASALVSIAVNPSNPTAPKGTTQAFTATGTYSDGSSLDLTALVSWASSSPAVATVDGAGRATALAVGTTTITASLGGITSPGDTLTVSPAALVSIAVASPSGTFEFGSSQQLVATGTYTDGGTADLTGVVSWASSDASVITVSPEGLATAHGTGNATITAGLGGVTSPGFSLAVTPAGTTTAASDASATYSTSGQSIPLSATVGGGGGGAINAGSVTFTLVDGDGNGVGTPITVPVVDGVASGNYGLPAGTPAGSYAIRASYGGSANYSGSYDSGHGLTLGAAGTATAASGASVPFSESGQSVPLTASVTSGGGTVDAGDLTFTLLDGGGHAVGSPLTVPVQGGVASGSYALPAGTPAGAYTIRASYGGTPNFGGSSDSGRSLIVGASGTAIAASGGSVPFSLSGQAVPLSASVTSGAGVVDAGSVTFTLVDGGGKAVGTPLTVPVANGVASGNYNLPAGLPAGSYAIQASYGGTPDLGGSSDNSQALAVTPAATTTAAANASVPFSGSPQSVPLTATVSSPAGTVGAGSVTFTVLDGGGKPVGTPLTVPVQGGVAAGSYPLPAGTPAGAYTVQASYGGTPDLSPSSDSSHGLTVEAADVTVEVASVGWNQDSAPLADAADGIRLLPPGRANDLPWFNIDRIVVTLSEAVALTAADVSVRGLKADYGPVTLSGVGTTTVTVTLAKPVAAADLLTLKIGNDRVVAYRRRIDILPGDVNDDKVVNTTDGVLLLNQATPAHAFQLNDDMDGDGSVTRADFLLYRPAIGTTLPAPPPQLAAGGSGPATAAAISDGALHAALDEAIAAWASAGLPAAGLARLRGVAVRLADLPAGYLGTAAIGGTTVEISPDADGRGWSTGAAPVPGREDLVTVLAHELGHALGLADRDPAAAPGDLMAETLAPGVRRLPAPSDVAAIAASGSPDGLRPAPAGRDAAEAAAIGIATSPASPPPRPATKGAAVSFSHRPMTVGAGPAGFTARYAPPAGIIAARKAPAGLTDTTSNPGKIAE</sequence>
<keyword evidence="2" id="KW-0677">Repeat</keyword>
<dbReference type="SMART" id="SM00635">
    <property type="entry name" value="BID_2"/>
    <property type="match status" value="2"/>
</dbReference>
<dbReference type="Pfam" id="PF04151">
    <property type="entry name" value="PPC"/>
    <property type="match status" value="3"/>
</dbReference>
<dbReference type="InterPro" id="IPR013783">
    <property type="entry name" value="Ig-like_fold"/>
</dbReference>
<dbReference type="Gene3D" id="3.40.390.10">
    <property type="entry name" value="Collagenase (Catalytic Domain)"/>
    <property type="match status" value="1"/>
</dbReference>
<keyword evidence="9" id="KW-1185">Reference proteome</keyword>
<dbReference type="KEGG" id="agv:OJF2_00190"/>
<dbReference type="Pfam" id="PF14252">
    <property type="entry name" value="DUF4347"/>
    <property type="match status" value="1"/>
</dbReference>
<dbReference type="SUPFAM" id="SSF55486">
    <property type="entry name" value="Metalloproteases ('zincins'), catalytic domain"/>
    <property type="match status" value="1"/>
</dbReference>
<keyword evidence="4" id="KW-0406">Ion transport</keyword>
<dbReference type="GO" id="GO:0016020">
    <property type="term" value="C:membrane"/>
    <property type="evidence" value="ECO:0007669"/>
    <property type="project" value="InterPro"/>
</dbReference>
<evidence type="ECO:0000259" key="7">
    <source>
        <dbReference type="SMART" id="SM00635"/>
    </source>
</evidence>
<dbReference type="SMART" id="SM00237">
    <property type="entry name" value="Calx_beta"/>
    <property type="match status" value="5"/>
</dbReference>
<name>A0A5B9VTV7_9BACT</name>
<dbReference type="Pfam" id="PF02368">
    <property type="entry name" value="Big_2"/>
    <property type="match status" value="2"/>
</dbReference>
<dbReference type="SUPFAM" id="SSF49373">
    <property type="entry name" value="Invasin/intimin cell-adhesion fragments"/>
    <property type="match status" value="2"/>
</dbReference>
<dbReference type="OrthoDB" id="288350at2"/>
<feature type="domain" description="Calx-beta" evidence="6">
    <location>
        <begin position="2176"/>
        <end position="2275"/>
    </location>
</feature>
<feature type="region of interest" description="Disordered" evidence="5">
    <location>
        <begin position="520"/>
        <end position="544"/>
    </location>
</feature>
<feature type="region of interest" description="Disordered" evidence="5">
    <location>
        <begin position="376"/>
        <end position="401"/>
    </location>
</feature>
<keyword evidence="1" id="KW-0732">Signal</keyword>
<dbReference type="Gene3D" id="2.60.40.10">
    <property type="entry name" value="Immunoglobulins"/>
    <property type="match status" value="4"/>
</dbReference>
<dbReference type="InterPro" id="IPR025592">
    <property type="entry name" value="DUF4347"/>
</dbReference>
<dbReference type="PANTHER" id="PTHR11878:SF65">
    <property type="entry name" value="NA_CA-EXCHANGE PROTEIN, ISOFORM G"/>
    <property type="match status" value="1"/>
</dbReference>
<feature type="domain" description="Calx-beta" evidence="6">
    <location>
        <begin position="2289"/>
        <end position="2388"/>
    </location>
</feature>
<dbReference type="InterPro" id="IPR018247">
    <property type="entry name" value="EF_Hand_1_Ca_BS"/>
</dbReference>
<feature type="compositionally biased region" description="Basic and acidic residues" evidence="5">
    <location>
        <begin position="8"/>
        <end position="20"/>
    </location>
</feature>
<evidence type="ECO:0000256" key="2">
    <source>
        <dbReference type="ARBA" id="ARBA00022737"/>
    </source>
</evidence>